<feature type="signal peptide" evidence="1">
    <location>
        <begin position="1"/>
        <end position="24"/>
    </location>
</feature>
<dbReference type="RefSeq" id="WP_183400195.1">
    <property type="nucleotide sequence ID" value="NZ_JACIDS010000004.1"/>
</dbReference>
<sequence>MGMLSRVGILTLVATSVLSVPAWAQSVREPIVGDDAAKESDTELAKKIQNPVGDLISLPFQYNANFGYGPNKGTQSVLNIQPVVPLHLNEDWNVITRTILPVVWNPDMAPQAGATSGTAPTSFTAFLSPSRDTNGWLWGAGIVVQAPTISNVALGSTVWGSGPSAVLVYSGGPWVAGALVNNIWSFGGTGGASGTSYSTFLANPFVSYNFDDGWYAFSSPNVTANWKLDGQKWTVPVGGGAGRVFHIGSQPVDISLSAYYNMVKPQDGADWQLSSQLTLAF</sequence>
<evidence type="ECO:0000256" key="1">
    <source>
        <dbReference type="SAM" id="SignalP"/>
    </source>
</evidence>
<organism evidence="2 3">
    <name type="scientific">Kaistia hirudinis</name>
    <dbReference type="NCBI Taxonomy" id="1293440"/>
    <lineage>
        <taxon>Bacteria</taxon>
        <taxon>Pseudomonadati</taxon>
        <taxon>Pseudomonadota</taxon>
        <taxon>Alphaproteobacteria</taxon>
        <taxon>Hyphomicrobiales</taxon>
        <taxon>Kaistiaceae</taxon>
        <taxon>Kaistia</taxon>
    </lineage>
</organism>
<comment type="caution">
    <text evidence="2">The sequence shown here is derived from an EMBL/GenBank/DDBJ whole genome shotgun (WGS) entry which is preliminary data.</text>
</comment>
<dbReference type="EMBL" id="JACIDS010000004">
    <property type="protein sequence ID" value="MBB3932581.1"/>
    <property type="molecule type" value="Genomic_DNA"/>
</dbReference>
<keyword evidence="3" id="KW-1185">Reference proteome</keyword>
<gene>
    <name evidence="2" type="ORF">GGR25_003639</name>
</gene>
<protein>
    <recommendedName>
        <fullName evidence="4">Neuromedin U</fullName>
    </recommendedName>
</protein>
<evidence type="ECO:0000313" key="3">
    <source>
        <dbReference type="Proteomes" id="UP000553963"/>
    </source>
</evidence>
<evidence type="ECO:0000313" key="2">
    <source>
        <dbReference type="EMBL" id="MBB3932581.1"/>
    </source>
</evidence>
<proteinExistence type="predicted"/>
<accession>A0A840AUV7</accession>
<evidence type="ECO:0008006" key="4">
    <source>
        <dbReference type="Google" id="ProtNLM"/>
    </source>
</evidence>
<dbReference type="Proteomes" id="UP000553963">
    <property type="component" value="Unassembled WGS sequence"/>
</dbReference>
<dbReference type="AlphaFoldDB" id="A0A840AUV7"/>
<keyword evidence="1" id="KW-0732">Signal</keyword>
<reference evidence="2 3" key="1">
    <citation type="submission" date="2020-08" db="EMBL/GenBank/DDBJ databases">
        <title>Genomic Encyclopedia of Type Strains, Phase IV (KMG-IV): sequencing the most valuable type-strain genomes for metagenomic binning, comparative biology and taxonomic classification.</title>
        <authorList>
            <person name="Goeker M."/>
        </authorList>
    </citation>
    <scope>NUCLEOTIDE SEQUENCE [LARGE SCALE GENOMIC DNA]</scope>
    <source>
        <strain evidence="2 3">DSM 25966</strain>
    </source>
</reference>
<name>A0A840AUV7_9HYPH</name>
<feature type="chain" id="PRO_5032282447" description="Neuromedin U" evidence="1">
    <location>
        <begin position="25"/>
        <end position="281"/>
    </location>
</feature>